<proteinExistence type="predicted"/>
<feature type="chain" id="PRO_5040356072" evidence="2">
    <location>
        <begin position="20"/>
        <end position="504"/>
    </location>
</feature>
<reference evidence="3" key="2">
    <citation type="submission" date="2022-10" db="EMBL/GenBank/DDBJ databases">
        <authorList>
            <consortium name="ENA_rothamsted_submissions"/>
            <consortium name="culmorum"/>
            <person name="King R."/>
        </authorList>
    </citation>
    <scope>NUCLEOTIDE SEQUENCE</scope>
</reference>
<dbReference type="AlphaFoldDB" id="A0A9P0JB63"/>
<organism evidence="3 4">
    <name type="scientific">Chironomus riparius</name>
    <dbReference type="NCBI Taxonomy" id="315576"/>
    <lineage>
        <taxon>Eukaryota</taxon>
        <taxon>Metazoa</taxon>
        <taxon>Ecdysozoa</taxon>
        <taxon>Arthropoda</taxon>
        <taxon>Hexapoda</taxon>
        <taxon>Insecta</taxon>
        <taxon>Pterygota</taxon>
        <taxon>Neoptera</taxon>
        <taxon>Endopterygota</taxon>
        <taxon>Diptera</taxon>
        <taxon>Nematocera</taxon>
        <taxon>Chironomoidea</taxon>
        <taxon>Chironomidae</taxon>
        <taxon>Chironominae</taxon>
        <taxon>Chironomus</taxon>
    </lineage>
</organism>
<feature type="signal peptide" evidence="2">
    <location>
        <begin position="1"/>
        <end position="19"/>
    </location>
</feature>
<protein>
    <submittedName>
        <fullName evidence="3">Uncharacterized protein</fullName>
    </submittedName>
</protein>
<dbReference type="EMBL" id="OU895879">
    <property type="protein sequence ID" value="CAH1730317.1"/>
    <property type="molecule type" value="Genomic_DNA"/>
</dbReference>
<dbReference type="Proteomes" id="UP001153620">
    <property type="component" value="Chromosome 3"/>
</dbReference>
<feature type="region of interest" description="Disordered" evidence="1">
    <location>
        <begin position="225"/>
        <end position="255"/>
    </location>
</feature>
<keyword evidence="2" id="KW-0732">Signal</keyword>
<feature type="region of interest" description="Disordered" evidence="1">
    <location>
        <begin position="418"/>
        <end position="443"/>
    </location>
</feature>
<name>A0A9P0JB63_9DIPT</name>
<accession>A0A9P0JB63</accession>
<evidence type="ECO:0000256" key="2">
    <source>
        <dbReference type="SAM" id="SignalP"/>
    </source>
</evidence>
<feature type="compositionally biased region" description="Low complexity" evidence="1">
    <location>
        <begin position="225"/>
        <end position="251"/>
    </location>
</feature>
<evidence type="ECO:0000256" key="1">
    <source>
        <dbReference type="SAM" id="MobiDB-lite"/>
    </source>
</evidence>
<reference evidence="3" key="1">
    <citation type="submission" date="2022-01" db="EMBL/GenBank/DDBJ databases">
        <authorList>
            <person name="King R."/>
        </authorList>
    </citation>
    <scope>NUCLEOTIDE SEQUENCE</scope>
</reference>
<gene>
    <name evidence="3" type="ORF">CHIRRI_LOCUS12347</name>
</gene>
<feature type="compositionally biased region" description="Low complexity" evidence="1">
    <location>
        <begin position="429"/>
        <end position="443"/>
    </location>
</feature>
<keyword evidence="4" id="KW-1185">Reference proteome</keyword>
<evidence type="ECO:0000313" key="3">
    <source>
        <dbReference type="EMBL" id="CAH1730317.1"/>
    </source>
</evidence>
<evidence type="ECO:0000313" key="4">
    <source>
        <dbReference type="Proteomes" id="UP001153620"/>
    </source>
</evidence>
<sequence length="504" mass="52543">MNMKIACFIILSLIPVALMESAENSAESSSAEAERTKRSGLAPLGGVIQSLQKSAFSASASLSQGSASGVAGLSGASSGGSGHDSHSYGHDYDEHHDTKAFDGWSLKKSILNTLLQAVKAIAGGVTTLQGQLIKGSGYLVTQKGKLIQSGGDAVSNAGKNIVASAHLIKPEHDAGHGYSAGGHGSSFGGSLGGSIGGGLGQAIGNSLGGLTKSITSLSAGSSSGITSASGASSAGSSSHGSSGGHSSNGHSDGYTSHGDYAAIDHGHGVTYTNSFDNYDNKPVTYESYGPPKSTVSHIEQPHAIYGTPEYNDGTYKFAETHTSSDDADMLSEILKNLPHKPMKTVGHVYSSGISFNQIPIPNDIRPPPFKPLKNRPSFDGPVYLPSHETPHSEYGVPHKEYGAPQKEYGVPQKEYGVPHNEYGVPDNEYGPPSSYSSPSSDYSQKQSIIVDPKAYDAYHSMRLKLSKPQPTATSLPGPITLLDGIVNHNGLEIQKSIAYEIRTR</sequence>